<dbReference type="Gene3D" id="3.30.70.260">
    <property type="match status" value="1"/>
</dbReference>
<dbReference type="InterPro" id="IPR003593">
    <property type="entry name" value="AAA+_ATPase"/>
</dbReference>
<evidence type="ECO:0000256" key="8">
    <source>
        <dbReference type="ARBA" id="ARBA00023136"/>
    </source>
</evidence>
<keyword evidence="7" id="KW-0029">Amino-acid transport</keyword>
<gene>
    <name evidence="12" type="ORF">EF384_08785</name>
</gene>
<dbReference type="SMART" id="SM00930">
    <property type="entry name" value="NIL"/>
    <property type="match status" value="1"/>
</dbReference>
<reference evidence="12 13" key="1">
    <citation type="submission" date="2018-11" db="EMBL/GenBank/DDBJ databases">
        <title>Aerococcus sp. SJQ22, whole genome shotgun sequence.</title>
        <authorList>
            <person name="Sun L."/>
            <person name="Gao X."/>
            <person name="Chen W."/>
            <person name="Huang K."/>
        </authorList>
    </citation>
    <scope>NUCLEOTIDE SEQUENCE [LARGE SCALE GENOMIC DNA]</scope>
    <source>
        <strain evidence="12 13">SJQ22</strain>
    </source>
</reference>
<dbReference type="SMART" id="SM00382">
    <property type="entry name" value="AAA"/>
    <property type="match status" value="1"/>
</dbReference>
<dbReference type="PANTHER" id="PTHR43166">
    <property type="entry name" value="AMINO ACID IMPORT ATP-BINDING PROTEIN"/>
    <property type="match status" value="1"/>
</dbReference>
<dbReference type="CDD" id="cd03258">
    <property type="entry name" value="ABC_MetN_methionine_transporter"/>
    <property type="match status" value="1"/>
</dbReference>
<dbReference type="Gene3D" id="3.40.50.300">
    <property type="entry name" value="P-loop containing nucleotide triphosphate hydrolases"/>
    <property type="match status" value="1"/>
</dbReference>
<dbReference type="InterPro" id="IPR027417">
    <property type="entry name" value="P-loop_NTPase"/>
</dbReference>
<evidence type="ECO:0000256" key="3">
    <source>
        <dbReference type="ARBA" id="ARBA00022475"/>
    </source>
</evidence>
<dbReference type="InterPro" id="IPR050086">
    <property type="entry name" value="MetN_ABC_transporter-like"/>
</dbReference>
<keyword evidence="3" id="KW-1003">Cell membrane</keyword>
<name>A0A3N4G1E9_9LACT</name>
<dbReference type="InterPro" id="IPR041701">
    <property type="entry name" value="MetN_ABC"/>
</dbReference>
<evidence type="ECO:0000259" key="11">
    <source>
        <dbReference type="PROSITE" id="PS50893"/>
    </source>
</evidence>
<dbReference type="OrthoDB" id="9802264at2"/>
<comment type="catalytic activity">
    <reaction evidence="9">
        <text>ATP + H2O = ADP + phosphate + H(+)</text>
        <dbReference type="Rhea" id="RHEA:13065"/>
        <dbReference type="ChEBI" id="CHEBI:15377"/>
        <dbReference type="ChEBI" id="CHEBI:15378"/>
        <dbReference type="ChEBI" id="CHEBI:30616"/>
        <dbReference type="ChEBI" id="CHEBI:43474"/>
        <dbReference type="ChEBI" id="CHEBI:456216"/>
    </reaction>
</comment>
<evidence type="ECO:0000256" key="10">
    <source>
        <dbReference type="ARBA" id="ARBA00055994"/>
    </source>
</evidence>
<comment type="similarity">
    <text evidence="1">Belongs to the ABC transporter superfamily.</text>
</comment>
<dbReference type="PROSITE" id="PS50893">
    <property type="entry name" value="ABC_TRANSPORTER_2"/>
    <property type="match status" value="1"/>
</dbReference>
<dbReference type="SUPFAM" id="SSF52540">
    <property type="entry name" value="P-loop containing nucleoside triphosphate hydrolases"/>
    <property type="match status" value="1"/>
</dbReference>
<keyword evidence="2" id="KW-0813">Transport</keyword>
<keyword evidence="4" id="KW-0547">Nucleotide-binding</keyword>
<comment type="caution">
    <text evidence="12">The sequence shown here is derived from an EMBL/GenBank/DDBJ whole genome shotgun (WGS) entry which is preliminary data.</text>
</comment>
<proteinExistence type="inferred from homology"/>
<keyword evidence="13" id="KW-1185">Reference proteome</keyword>
<dbReference type="InterPro" id="IPR018449">
    <property type="entry name" value="NIL_domain"/>
</dbReference>
<dbReference type="Pfam" id="PF00005">
    <property type="entry name" value="ABC_tran"/>
    <property type="match status" value="1"/>
</dbReference>
<protein>
    <submittedName>
        <fullName evidence="12">ATP-binding cassette domain-containing protein</fullName>
    </submittedName>
</protein>
<dbReference type="PANTHER" id="PTHR43166:SF30">
    <property type="entry name" value="METHIONINE IMPORT ATP-BINDING PROTEIN METN"/>
    <property type="match status" value="1"/>
</dbReference>
<dbReference type="InterPro" id="IPR017871">
    <property type="entry name" value="ABC_transporter-like_CS"/>
</dbReference>
<feature type="domain" description="ABC transporter" evidence="11">
    <location>
        <begin position="4"/>
        <end position="243"/>
    </location>
</feature>
<keyword evidence="6" id="KW-1278">Translocase</keyword>
<dbReference type="PROSITE" id="PS00211">
    <property type="entry name" value="ABC_TRANSPORTER_1"/>
    <property type="match status" value="1"/>
</dbReference>
<evidence type="ECO:0000256" key="4">
    <source>
        <dbReference type="ARBA" id="ARBA00022741"/>
    </source>
</evidence>
<dbReference type="GO" id="GO:0016887">
    <property type="term" value="F:ATP hydrolysis activity"/>
    <property type="evidence" value="ECO:0007669"/>
    <property type="project" value="InterPro"/>
</dbReference>
<evidence type="ECO:0000256" key="5">
    <source>
        <dbReference type="ARBA" id="ARBA00022840"/>
    </source>
</evidence>
<dbReference type="RefSeq" id="WP_123781220.1">
    <property type="nucleotide sequence ID" value="NZ_RKMG01000038.1"/>
</dbReference>
<dbReference type="Pfam" id="PF09383">
    <property type="entry name" value="NIL"/>
    <property type="match status" value="1"/>
</dbReference>
<keyword evidence="5 12" id="KW-0067">ATP-binding</keyword>
<comment type="function">
    <text evidence="10">Part of the ABC transporter FtsEX involved in cellular division. Has ATPase activity. Essential for cell division and viability.</text>
</comment>
<dbReference type="AlphaFoldDB" id="A0A3N4G1E9"/>
<evidence type="ECO:0000256" key="1">
    <source>
        <dbReference type="ARBA" id="ARBA00005417"/>
    </source>
</evidence>
<dbReference type="GO" id="GO:0005886">
    <property type="term" value="C:plasma membrane"/>
    <property type="evidence" value="ECO:0007669"/>
    <property type="project" value="UniProtKB-ARBA"/>
</dbReference>
<dbReference type="EMBL" id="RKMG01000038">
    <property type="protein sequence ID" value="RPA56779.1"/>
    <property type="molecule type" value="Genomic_DNA"/>
</dbReference>
<evidence type="ECO:0000256" key="9">
    <source>
        <dbReference type="ARBA" id="ARBA00049360"/>
    </source>
</evidence>
<dbReference type="SUPFAM" id="SSF55021">
    <property type="entry name" value="ACT-like"/>
    <property type="match status" value="1"/>
</dbReference>
<dbReference type="InterPro" id="IPR045865">
    <property type="entry name" value="ACT-like_dom_sf"/>
</dbReference>
<accession>A0A3N4G1E9</accession>
<evidence type="ECO:0000256" key="6">
    <source>
        <dbReference type="ARBA" id="ARBA00022967"/>
    </source>
</evidence>
<evidence type="ECO:0000313" key="12">
    <source>
        <dbReference type="EMBL" id="RPA56779.1"/>
    </source>
</evidence>
<dbReference type="GO" id="GO:0006865">
    <property type="term" value="P:amino acid transport"/>
    <property type="evidence" value="ECO:0007669"/>
    <property type="project" value="UniProtKB-KW"/>
</dbReference>
<evidence type="ECO:0000313" key="13">
    <source>
        <dbReference type="Proteomes" id="UP000273977"/>
    </source>
</evidence>
<organism evidence="12 13">
    <name type="scientific">Aerococcus agrisoli</name>
    <dbReference type="NCBI Taxonomy" id="2487350"/>
    <lineage>
        <taxon>Bacteria</taxon>
        <taxon>Bacillati</taxon>
        <taxon>Bacillota</taxon>
        <taxon>Bacilli</taxon>
        <taxon>Lactobacillales</taxon>
        <taxon>Aerococcaceae</taxon>
        <taxon>Aerococcus</taxon>
    </lineage>
</organism>
<evidence type="ECO:0000256" key="7">
    <source>
        <dbReference type="ARBA" id="ARBA00022970"/>
    </source>
</evidence>
<evidence type="ECO:0000256" key="2">
    <source>
        <dbReference type="ARBA" id="ARBA00022448"/>
    </source>
</evidence>
<dbReference type="InterPro" id="IPR003439">
    <property type="entry name" value="ABC_transporter-like_ATP-bd"/>
</dbReference>
<dbReference type="FunFam" id="3.40.50.300:FF:000056">
    <property type="entry name" value="Cell division ATP-binding protein FtsE"/>
    <property type="match status" value="1"/>
</dbReference>
<sequence>MSIIDLKDVSVEFETDAGKVTAVQDVNISIDKGEIYGVIGYSGAGKSTLVRTINRLQPVSSGQVIVNGKEINKLSEVELRASRKKIGMIFQHFNLMNARTVEGNVLFPLKDSDLTKEEKQKKVHDLLDLVGLADRKDAYPSQLSGGQKQRVAIARALANDPDVLLCDEATSALDPKTTSSILELLKELNERLNLTIVIITHEMHVIKEICDRVAVMEHGHVVEQDTIFNIFRHPQQKLTRDFIESASPIEKGIQEVLANPELLNIHEDDRVIRVKFSGASTGDPLISLLTEKFGVKANILFGNIEILQNIPVGTLLLSLSGEPANVQAAIDYIHGEGVALQEYTKLGDAYTTKEVEA</sequence>
<dbReference type="GO" id="GO:0005524">
    <property type="term" value="F:ATP binding"/>
    <property type="evidence" value="ECO:0007669"/>
    <property type="project" value="UniProtKB-KW"/>
</dbReference>
<dbReference type="Proteomes" id="UP000273977">
    <property type="component" value="Unassembled WGS sequence"/>
</dbReference>
<keyword evidence="8" id="KW-0472">Membrane</keyword>